<keyword evidence="9" id="KW-1185">Reference proteome</keyword>
<evidence type="ECO:0000256" key="3">
    <source>
        <dbReference type="ARBA" id="ARBA00023015"/>
    </source>
</evidence>
<dbReference type="Pfam" id="PF13873">
    <property type="entry name" value="Myb_DNA-bind_5"/>
    <property type="match status" value="1"/>
</dbReference>
<comment type="function">
    <text evidence="5">Involved in transvection phenomena (= synapsis-dependent gene expression), where the synaptic pairing of chromosomes carrying genes with which zeste interacts influences the expression of these genes. Zeste binds to DNA and stimulates transcription from a nearby promoter.</text>
</comment>
<gene>
    <name evidence="8" type="ORF">ABEB36_000273</name>
</gene>
<reference evidence="8 9" key="1">
    <citation type="submission" date="2024-05" db="EMBL/GenBank/DDBJ databases">
        <title>Genetic variation in Jamaican populations of the coffee berry borer (Hypothenemus hampei).</title>
        <authorList>
            <person name="Errbii M."/>
            <person name="Myrie A."/>
        </authorList>
    </citation>
    <scope>NUCLEOTIDE SEQUENCE [LARGE SCALE GENOMIC DNA]</scope>
    <source>
        <strain evidence="8">JA-Hopewell-2020-01-JO</strain>
        <tissue evidence="8">Whole body</tissue>
    </source>
</reference>
<keyword evidence="3" id="KW-0805">Transcription regulation</keyword>
<evidence type="ECO:0000256" key="5">
    <source>
        <dbReference type="ARBA" id="ARBA00025466"/>
    </source>
</evidence>
<comment type="subunit">
    <text evidence="1">Self-associates forming complexes of several hundred monomers.</text>
</comment>
<sequence>MDQNRVTRQNECSQSETKKARKARQEELQATNELYEAEEGLLYGAGIAEELCSEYLIKMSAFIAEEKNFLVSLIEQYKNVIENKKTDANSNRAKAEA</sequence>
<protein>
    <recommendedName>
        <fullName evidence="2">Regulatory protein zeste</fullName>
    </recommendedName>
</protein>
<feature type="compositionally biased region" description="Polar residues" evidence="6">
    <location>
        <begin position="1"/>
        <end position="15"/>
    </location>
</feature>
<accession>A0ABD1FDC9</accession>
<evidence type="ECO:0000256" key="2">
    <source>
        <dbReference type="ARBA" id="ARBA00016807"/>
    </source>
</evidence>
<keyword evidence="4" id="KW-0804">Transcription</keyword>
<evidence type="ECO:0000313" key="9">
    <source>
        <dbReference type="Proteomes" id="UP001566132"/>
    </source>
</evidence>
<name>A0ABD1FDC9_HYPHA</name>
<proteinExistence type="predicted"/>
<evidence type="ECO:0000256" key="4">
    <source>
        <dbReference type="ARBA" id="ARBA00023163"/>
    </source>
</evidence>
<dbReference type="AlphaFoldDB" id="A0ABD1FDC9"/>
<organism evidence="8 9">
    <name type="scientific">Hypothenemus hampei</name>
    <name type="common">Coffee berry borer</name>
    <dbReference type="NCBI Taxonomy" id="57062"/>
    <lineage>
        <taxon>Eukaryota</taxon>
        <taxon>Metazoa</taxon>
        <taxon>Ecdysozoa</taxon>
        <taxon>Arthropoda</taxon>
        <taxon>Hexapoda</taxon>
        <taxon>Insecta</taxon>
        <taxon>Pterygota</taxon>
        <taxon>Neoptera</taxon>
        <taxon>Endopterygota</taxon>
        <taxon>Coleoptera</taxon>
        <taxon>Polyphaga</taxon>
        <taxon>Cucujiformia</taxon>
        <taxon>Curculionidae</taxon>
        <taxon>Scolytinae</taxon>
        <taxon>Hypothenemus</taxon>
    </lineage>
</organism>
<dbReference type="InterPro" id="IPR028002">
    <property type="entry name" value="Myb_DNA-bind_5"/>
</dbReference>
<evidence type="ECO:0000256" key="1">
    <source>
        <dbReference type="ARBA" id="ARBA00011764"/>
    </source>
</evidence>
<dbReference type="EMBL" id="JBDJPC010000001">
    <property type="protein sequence ID" value="KAL1516354.1"/>
    <property type="molecule type" value="Genomic_DNA"/>
</dbReference>
<dbReference type="Proteomes" id="UP001566132">
    <property type="component" value="Unassembled WGS sequence"/>
</dbReference>
<evidence type="ECO:0000313" key="8">
    <source>
        <dbReference type="EMBL" id="KAL1516354.1"/>
    </source>
</evidence>
<evidence type="ECO:0000259" key="7">
    <source>
        <dbReference type="Pfam" id="PF13873"/>
    </source>
</evidence>
<evidence type="ECO:0000256" key="6">
    <source>
        <dbReference type="SAM" id="MobiDB-lite"/>
    </source>
</evidence>
<feature type="region of interest" description="Disordered" evidence="6">
    <location>
        <begin position="1"/>
        <end position="25"/>
    </location>
</feature>
<feature type="domain" description="Myb/SANT-like DNA-binding" evidence="7">
    <location>
        <begin position="59"/>
        <end position="97"/>
    </location>
</feature>
<comment type="caution">
    <text evidence="8">The sequence shown here is derived from an EMBL/GenBank/DDBJ whole genome shotgun (WGS) entry which is preliminary data.</text>
</comment>